<comment type="function">
    <text evidence="20">Sodium-dependent multivitamin transporter that mediates the electrogenic transport of pantothenate, biotin, lipoate and iodide. Functions as a Na(+)-coupled substrate symporter where the stoichiometry of Na(+):substrate is 2:1, creating an electrochemical Na(+) gradient used as driving force for substrate uptake. Required for biotin and pantothenate uptake in the intestine across the brush border membrane. Plays a role in the maintenance of intestinal mucosa integrity, by providing the gut mucosa with biotin. Contributes to the luminal uptake of biotin and pantothenate into the brain across the blood-brain barrier.</text>
</comment>
<proteinExistence type="inferred from homology"/>
<dbReference type="Gene3D" id="2.60.220.50">
    <property type="match status" value="1"/>
</dbReference>
<feature type="domain" description="GAIN-B" evidence="25">
    <location>
        <begin position="608"/>
        <end position="758"/>
    </location>
</feature>
<comment type="similarity">
    <text evidence="3">Belongs to the G-protein coupled receptor 2 family. Adhesion G-protein coupled receptor (ADGR) subfamily.</text>
</comment>
<dbReference type="InterPro" id="IPR001734">
    <property type="entry name" value="Na/solute_symporter"/>
</dbReference>
<feature type="transmembrane region" description="Helical" evidence="24">
    <location>
        <begin position="84"/>
        <end position="107"/>
    </location>
</feature>
<feature type="transmembrane region" description="Helical" evidence="24">
    <location>
        <begin position="765"/>
        <end position="787"/>
    </location>
</feature>
<evidence type="ECO:0000256" key="18">
    <source>
        <dbReference type="ARBA" id="ARBA00050457"/>
    </source>
</evidence>
<dbReference type="InterPro" id="IPR000832">
    <property type="entry name" value="GPCR_2_secretin-like"/>
</dbReference>
<dbReference type="PANTHER" id="PTHR42985">
    <property type="entry name" value="SODIUM-COUPLED MONOCARBOXYLATE TRANSPORTER"/>
    <property type="match status" value="1"/>
</dbReference>
<keyword evidence="11 24" id="KW-0472">Membrane</keyword>
<feature type="transmembrane region" description="Helical" evidence="24">
    <location>
        <begin position="53"/>
        <end position="72"/>
    </location>
</feature>
<dbReference type="Proteomes" id="UP000290572">
    <property type="component" value="Unassembled WGS sequence"/>
</dbReference>
<reference evidence="27 28" key="1">
    <citation type="submission" date="2018-03" db="EMBL/GenBank/DDBJ databases">
        <title>Draft genome sequence of Rohu Carp (Labeo rohita).</title>
        <authorList>
            <person name="Das P."/>
            <person name="Kushwaha B."/>
            <person name="Joshi C.G."/>
            <person name="Kumar D."/>
            <person name="Nagpure N.S."/>
            <person name="Sahoo L."/>
            <person name="Das S.P."/>
            <person name="Bit A."/>
            <person name="Patnaik S."/>
            <person name="Meher P.K."/>
            <person name="Jayasankar P."/>
            <person name="Koringa P.G."/>
            <person name="Patel N.V."/>
            <person name="Hinsu A.T."/>
            <person name="Kumar R."/>
            <person name="Pandey M."/>
            <person name="Agarwal S."/>
            <person name="Srivastava S."/>
            <person name="Singh M."/>
            <person name="Iquebal M.A."/>
            <person name="Jaiswal S."/>
            <person name="Angadi U.B."/>
            <person name="Kumar N."/>
            <person name="Raza M."/>
            <person name="Shah T.M."/>
            <person name="Rai A."/>
            <person name="Jena J.K."/>
        </authorList>
    </citation>
    <scope>NUCLEOTIDE SEQUENCE [LARGE SCALE GENOMIC DNA]</scope>
    <source>
        <strain evidence="27">DASCIFA01</strain>
        <tissue evidence="27">Testis</tissue>
    </source>
</reference>
<feature type="transmembrane region" description="Helical" evidence="24">
    <location>
        <begin position="841"/>
        <end position="865"/>
    </location>
</feature>
<keyword evidence="15" id="KW-0092">Biotin</keyword>
<evidence type="ECO:0000256" key="7">
    <source>
        <dbReference type="ARBA" id="ARBA00022847"/>
    </source>
</evidence>
<dbReference type="GO" id="GO:0015293">
    <property type="term" value="F:symporter activity"/>
    <property type="evidence" value="ECO:0007669"/>
    <property type="project" value="UniProtKB-KW"/>
</dbReference>
<evidence type="ECO:0000256" key="24">
    <source>
        <dbReference type="SAM" id="Phobius"/>
    </source>
</evidence>
<evidence type="ECO:0000256" key="13">
    <source>
        <dbReference type="ARBA" id="ARBA00023180"/>
    </source>
</evidence>
<dbReference type="PRINTS" id="PR00249">
    <property type="entry name" value="GPCRSECRETIN"/>
</dbReference>
<evidence type="ECO:0000256" key="16">
    <source>
        <dbReference type="ARBA" id="ARBA00036099"/>
    </source>
</evidence>
<evidence type="ECO:0000256" key="10">
    <source>
        <dbReference type="ARBA" id="ARBA00023065"/>
    </source>
</evidence>
<dbReference type="InterPro" id="IPR000203">
    <property type="entry name" value="GPS"/>
</dbReference>
<evidence type="ECO:0000256" key="15">
    <source>
        <dbReference type="ARBA" id="ARBA00023267"/>
    </source>
</evidence>
<name>A0A498NBV5_LABRO</name>
<dbReference type="PROSITE" id="PS50221">
    <property type="entry name" value="GAIN_B"/>
    <property type="match status" value="1"/>
</dbReference>
<feature type="transmembrane region" description="Helical" evidence="24">
    <location>
        <begin position="439"/>
        <end position="461"/>
    </location>
</feature>
<feature type="transmembrane region" description="Helical" evidence="24">
    <location>
        <begin position="339"/>
        <end position="360"/>
    </location>
</feature>
<feature type="transmembrane region" description="Helical" evidence="24">
    <location>
        <begin position="408"/>
        <end position="432"/>
    </location>
</feature>
<dbReference type="InterPro" id="IPR017981">
    <property type="entry name" value="GPCR_2-like_7TM"/>
</dbReference>
<keyword evidence="12" id="KW-1015">Disulfide bond</keyword>
<dbReference type="AlphaFoldDB" id="A0A498NBV5"/>
<feature type="transmembrane region" description="Helical" evidence="24">
    <location>
        <begin position="279"/>
        <end position="302"/>
    </location>
</feature>
<comment type="subunit">
    <text evidence="21">Interacts with PDZD11.</text>
</comment>
<comment type="catalytic activity">
    <reaction evidence="18">
        <text>(R)-lipoate(out) + 2 Na(+)(out) = (R)-lipoate(in) + 2 Na(+)(in)</text>
        <dbReference type="Rhea" id="RHEA:73379"/>
        <dbReference type="ChEBI" id="CHEBI:29101"/>
        <dbReference type="ChEBI" id="CHEBI:83088"/>
    </reaction>
</comment>
<dbReference type="Pfam" id="PF00002">
    <property type="entry name" value="7tm_2"/>
    <property type="match status" value="1"/>
</dbReference>
<evidence type="ECO:0000256" key="23">
    <source>
        <dbReference type="ARBA" id="ARBA00078601"/>
    </source>
</evidence>
<evidence type="ECO:0000256" key="9">
    <source>
        <dbReference type="ARBA" id="ARBA00023053"/>
    </source>
</evidence>
<evidence type="ECO:0000256" key="8">
    <source>
        <dbReference type="ARBA" id="ARBA00022989"/>
    </source>
</evidence>
<evidence type="ECO:0000256" key="14">
    <source>
        <dbReference type="ARBA" id="ARBA00023201"/>
    </source>
</evidence>
<sequence length="1067" mass="117082">MDPAGHKYFTVIDYVIFALLLVASMAIGLYYAFTGGRQSTTREFLFADRSMKCLPLSLSLMATFQSAVAIIGTPAEVYANGTQYWFIGCSYILGLLIPAHIFIPLFYRLHLTSVYQYLELRFCKAVRICGTVTFIFQMVIYMGVGIYTPALALNAVTGFHLWGAVLATGLVCTLYTALGGLKAVVWTDVFQTVVMFTGQLAVIIVGVHQAGGLSDAWAKVRDGGHISGIDLNPDPTVRHTFWTLGVGGVFLMLSLYGVNQAQVQRYLSSRTEKEAVMSCYMVFPCLQVALMLSCLMGLVMYACYGNNSPLKQQYITSKDQMVLYFVMDMLQNFPGLPGLFVACLFSASLSTISSAFNSLATVTMVDLIKPHFSMTEARATLLSKLLALAYGIICLAMAYVVHLMNSSVLQAALSIFGMVGGPLLGLFCLGIFFPCANSIGAVTGLAAGLIMAFWVGIGGFLSRMPSSVQVLALNSTNTIPGAPENITVTAVPAVIDPARPVGLNGLYSLSYMWYSALNSSTVVLIGLIISFMTGPTKGDDVASGTVYPVMQRARSLLHKLVKPSTCCTAPPAHTDFVSTISNTLNDTNAWKNPKTEDTNLSVSYLRATEETINNSNLTFNDYSKNENVKLVVCNNSNAALCGAFKVNVTADSKVVVVGFRNLNEILPKYNGSDTLETTIVSVITTNNATERNSTSVQLSFDYAKKRIRNHEMYCVFWDENENAWSSKGCKWGGAEKPELCTCEHNSAFTILMSKTAETLPYMTELTYAGLGISIVSLVLCLIIEFLVWDTVVKSDIANFRHVALVNICLCLLFAHCGFLASADPKAISPQWCSILAVLEHFFFLAVFFWMLCLSLVLLHQMIFVFDQLRKKVFLALSITVGYVCPIICVATTYITFGGKEDEYYSKDTCWLVYRGMLKGSIFSFVIPALTIVMVNLFTLVVVIMKIVSPTVSESKARDQKDVARSMIKTIVFLSPVLGLTWLLGILVLYLDLTQKPYAQIVGYSFTLLNSLQGFLILLTNCLGEKKVFDALQKRFQSKHFLVPKGDYNLPLDAAQCSGVFLFQSKSF</sequence>
<keyword evidence="9" id="KW-0915">Sodium</keyword>
<feature type="transmembrane region" description="Helical" evidence="24">
    <location>
        <begin position="921"/>
        <end position="948"/>
    </location>
</feature>
<feature type="transmembrane region" description="Helical" evidence="24">
    <location>
        <begin position="872"/>
        <end position="896"/>
    </location>
</feature>
<feature type="transmembrane region" description="Helical" evidence="24">
    <location>
        <begin position="799"/>
        <end position="821"/>
    </location>
</feature>
<dbReference type="GO" id="GO:0016324">
    <property type="term" value="C:apical plasma membrane"/>
    <property type="evidence" value="ECO:0007669"/>
    <property type="project" value="UniProtKB-SubCell"/>
</dbReference>
<evidence type="ECO:0000256" key="17">
    <source>
        <dbReference type="ARBA" id="ARBA00050243"/>
    </source>
</evidence>
<dbReference type="InterPro" id="IPR018212">
    <property type="entry name" value="Na/solute_symporter_CS"/>
</dbReference>
<evidence type="ECO:0000256" key="11">
    <source>
        <dbReference type="ARBA" id="ARBA00023136"/>
    </source>
</evidence>
<feature type="transmembrane region" description="Helical" evidence="24">
    <location>
        <begin position="159"/>
        <end position="178"/>
    </location>
</feature>
<dbReference type="GO" id="GO:0006814">
    <property type="term" value="P:sodium ion transport"/>
    <property type="evidence" value="ECO:0007669"/>
    <property type="project" value="UniProtKB-KW"/>
</dbReference>
<evidence type="ECO:0000256" key="6">
    <source>
        <dbReference type="ARBA" id="ARBA00022692"/>
    </source>
</evidence>
<dbReference type="Gene3D" id="1.20.1730.10">
    <property type="entry name" value="Sodium/glucose cotransporter"/>
    <property type="match status" value="1"/>
</dbReference>
<keyword evidence="28" id="KW-1185">Reference proteome</keyword>
<evidence type="ECO:0000256" key="22">
    <source>
        <dbReference type="ARBA" id="ARBA00073170"/>
    </source>
</evidence>
<dbReference type="PROSITE" id="PS50261">
    <property type="entry name" value="G_PROTEIN_RECEP_F2_4"/>
    <property type="match status" value="1"/>
</dbReference>
<keyword evidence="7" id="KW-0769">Symport</keyword>
<dbReference type="GO" id="GO:0090482">
    <property type="term" value="F:vitamin transmembrane transporter activity"/>
    <property type="evidence" value="ECO:0007669"/>
    <property type="project" value="UniProtKB-ARBA"/>
</dbReference>
<keyword evidence="14" id="KW-0739">Sodium transport</keyword>
<keyword evidence="10" id="KW-0406">Ion transport</keyword>
<evidence type="ECO:0000256" key="2">
    <source>
        <dbReference type="ARBA" id="ARBA00006434"/>
    </source>
</evidence>
<accession>A0A498NBV5</accession>
<feature type="transmembrane region" description="Helical" evidence="24">
    <location>
        <begin position="12"/>
        <end position="33"/>
    </location>
</feature>
<evidence type="ECO:0000313" key="27">
    <source>
        <dbReference type="EMBL" id="RXN29324.1"/>
    </source>
</evidence>
<dbReference type="STRING" id="84645.A0A498NBV5"/>
<dbReference type="GO" id="GO:0004930">
    <property type="term" value="F:G protein-coupled receptor activity"/>
    <property type="evidence" value="ECO:0007669"/>
    <property type="project" value="InterPro"/>
</dbReference>
<dbReference type="InterPro" id="IPR046338">
    <property type="entry name" value="GAIN_dom_sf"/>
</dbReference>
<feature type="transmembrane region" description="Helical" evidence="24">
    <location>
        <begin position="381"/>
        <end position="402"/>
    </location>
</feature>
<comment type="subcellular location">
    <subcellularLocation>
        <location evidence="1">Apical cell membrane</location>
        <topology evidence="1">Multi-pass membrane protein</topology>
    </subcellularLocation>
</comment>
<feature type="transmembrane region" description="Helical" evidence="24">
    <location>
        <begin position="996"/>
        <end position="1018"/>
    </location>
</feature>
<comment type="catalytic activity">
    <reaction evidence="17">
        <text>(R)-pantothenate(out) + 2 Na(+)(out) = (R)-pantothenate(in) + 2 Na(+)(in)</text>
        <dbReference type="Rhea" id="RHEA:73371"/>
        <dbReference type="ChEBI" id="CHEBI:29032"/>
        <dbReference type="ChEBI" id="CHEBI:29101"/>
    </reaction>
</comment>
<evidence type="ECO:0000256" key="4">
    <source>
        <dbReference type="ARBA" id="ARBA00022448"/>
    </source>
</evidence>
<organism evidence="27 28">
    <name type="scientific">Labeo rohita</name>
    <name type="common">Indian major carp</name>
    <name type="synonym">Cyprinus rohita</name>
    <dbReference type="NCBI Taxonomy" id="84645"/>
    <lineage>
        <taxon>Eukaryota</taxon>
        <taxon>Metazoa</taxon>
        <taxon>Chordata</taxon>
        <taxon>Craniata</taxon>
        <taxon>Vertebrata</taxon>
        <taxon>Euteleostomi</taxon>
        <taxon>Actinopterygii</taxon>
        <taxon>Neopterygii</taxon>
        <taxon>Teleostei</taxon>
        <taxon>Ostariophysi</taxon>
        <taxon>Cypriniformes</taxon>
        <taxon>Cyprinidae</taxon>
        <taxon>Labeoninae</taxon>
        <taxon>Labeonini</taxon>
        <taxon>Labeo</taxon>
    </lineage>
</organism>
<evidence type="ECO:0000256" key="12">
    <source>
        <dbReference type="ARBA" id="ARBA00023157"/>
    </source>
</evidence>
<evidence type="ECO:0000256" key="1">
    <source>
        <dbReference type="ARBA" id="ARBA00004424"/>
    </source>
</evidence>
<keyword evidence="6 24" id="KW-0812">Transmembrane</keyword>
<dbReference type="Pfam" id="PF01825">
    <property type="entry name" value="GPS"/>
    <property type="match status" value="1"/>
</dbReference>
<dbReference type="GO" id="GO:0015075">
    <property type="term" value="F:monoatomic ion transmembrane transporter activity"/>
    <property type="evidence" value="ECO:0007669"/>
    <property type="project" value="UniProtKB-ARBA"/>
</dbReference>
<comment type="similarity">
    <text evidence="2">Belongs to the sodium:solute symporter (SSF) (TC 2.A.21) family.</text>
</comment>
<comment type="caution">
    <text evidence="27">The sequence shown here is derived from an EMBL/GenBank/DDBJ whole genome shotgun (WGS) entry which is preliminary data.</text>
</comment>
<keyword evidence="4" id="KW-0813">Transport</keyword>
<dbReference type="FunFam" id="1.20.1730.10:FF:000011">
    <property type="entry name" value="sodium-dependent multivitamin transporter isoform X1"/>
    <property type="match status" value="1"/>
</dbReference>
<keyword evidence="5" id="KW-1003">Cell membrane</keyword>
<gene>
    <name evidence="27" type="ORF">ROHU_018450</name>
</gene>
<feature type="transmembrane region" description="Helical" evidence="24">
    <location>
        <begin position="240"/>
        <end position="258"/>
    </location>
</feature>
<evidence type="ECO:0000313" key="28">
    <source>
        <dbReference type="Proteomes" id="UP000290572"/>
    </source>
</evidence>
<keyword evidence="13" id="KW-0325">Glycoprotein</keyword>
<comment type="catalytic activity">
    <reaction evidence="19">
        <text>biotin(out) + 2 Na(+)(out) = biotin(in) + 2 Na(+)(in)</text>
        <dbReference type="Rhea" id="RHEA:73375"/>
        <dbReference type="ChEBI" id="CHEBI:29101"/>
        <dbReference type="ChEBI" id="CHEBI:57586"/>
    </reaction>
</comment>
<keyword evidence="8 24" id="KW-1133">Transmembrane helix</keyword>
<dbReference type="InterPro" id="IPR051163">
    <property type="entry name" value="Sodium:Solute_Symporter_SSF"/>
</dbReference>
<dbReference type="InterPro" id="IPR038377">
    <property type="entry name" value="Na/Glc_symporter_sf"/>
</dbReference>
<feature type="domain" description="G-protein coupled receptors family 2 profile 2" evidence="26">
    <location>
        <begin position="762"/>
        <end position="1024"/>
    </location>
</feature>
<dbReference type="EMBL" id="QBIY01011788">
    <property type="protein sequence ID" value="RXN29324.1"/>
    <property type="molecule type" value="Genomic_DNA"/>
</dbReference>
<evidence type="ECO:0000256" key="5">
    <source>
        <dbReference type="ARBA" id="ARBA00022475"/>
    </source>
</evidence>
<evidence type="ECO:0000259" key="25">
    <source>
        <dbReference type="PROSITE" id="PS50221"/>
    </source>
</evidence>
<dbReference type="GO" id="GO:0007166">
    <property type="term" value="P:cell surface receptor signaling pathway"/>
    <property type="evidence" value="ECO:0007669"/>
    <property type="project" value="InterPro"/>
</dbReference>
<comment type="catalytic activity">
    <reaction evidence="16">
        <text>iodide(out) + 2 Na(+)(out) = iodide(in) + 2 Na(+)(in)</text>
        <dbReference type="Rhea" id="RHEA:71207"/>
        <dbReference type="ChEBI" id="CHEBI:16382"/>
        <dbReference type="ChEBI" id="CHEBI:29101"/>
    </reaction>
</comment>
<evidence type="ECO:0000256" key="20">
    <source>
        <dbReference type="ARBA" id="ARBA00058802"/>
    </source>
</evidence>
<protein>
    <recommendedName>
        <fullName evidence="22">Sodium-dependent multivitamin transporter</fullName>
    </recommendedName>
    <alternativeName>
        <fullName evidence="23">Solute carrier family 5 member 6</fullName>
    </alternativeName>
</protein>
<dbReference type="NCBIfam" id="TIGR00813">
    <property type="entry name" value="sss"/>
    <property type="match status" value="1"/>
</dbReference>
<dbReference type="SMART" id="SM00303">
    <property type="entry name" value="GPS"/>
    <property type="match status" value="1"/>
</dbReference>
<dbReference type="PANTHER" id="PTHR42985:SF2">
    <property type="entry name" value="SODIUM-DEPENDENT MULTIVITAMIN TRANSPORTER"/>
    <property type="match status" value="1"/>
</dbReference>
<dbReference type="InterPro" id="IPR057244">
    <property type="entry name" value="GAIN_B"/>
</dbReference>
<dbReference type="GO" id="GO:0015887">
    <property type="term" value="P:pantothenate transmembrane transport"/>
    <property type="evidence" value="ECO:0007669"/>
    <property type="project" value="UniProtKB-ARBA"/>
</dbReference>
<evidence type="ECO:0000256" key="19">
    <source>
        <dbReference type="ARBA" id="ARBA00052729"/>
    </source>
</evidence>
<feature type="transmembrane region" description="Helical" evidence="24">
    <location>
        <begin position="969"/>
        <end position="990"/>
    </location>
</feature>
<evidence type="ECO:0000256" key="3">
    <source>
        <dbReference type="ARBA" id="ARBA00007343"/>
    </source>
</evidence>
<feature type="transmembrane region" description="Helical" evidence="24">
    <location>
        <begin position="128"/>
        <end position="147"/>
    </location>
</feature>
<evidence type="ECO:0000259" key="26">
    <source>
        <dbReference type="PROSITE" id="PS50261"/>
    </source>
</evidence>
<dbReference type="Gene3D" id="1.20.1070.10">
    <property type="entry name" value="Rhodopsin 7-helix transmembrane proteins"/>
    <property type="match status" value="1"/>
</dbReference>
<dbReference type="PROSITE" id="PS50283">
    <property type="entry name" value="NA_SOLUT_SYMP_3"/>
    <property type="match status" value="1"/>
</dbReference>
<dbReference type="Pfam" id="PF00474">
    <property type="entry name" value="SSF"/>
    <property type="match status" value="1"/>
</dbReference>
<evidence type="ECO:0000256" key="21">
    <source>
        <dbReference type="ARBA" id="ARBA00061728"/>
    </source>
</evidence>
<dbReference type="PROSITE" id="PS00456">
    <property type="entry name" value="NA_SOLUT_SYMP_1"/>
    <property type="match status" value="1"/>
</dbReference>
<feature type="transmembrane region" description="Helical" evidence="24">
    <location>
        <begin position="185"/>
        <end position="207"/>
    </location>
</feature>
<dbReference type="GO" id="GO:0098660">
    <property type="term" value="P:inorganic ion transmembrane transport"/>
    <property type="evidence" value="ECO:0007669"/>
    <property type="project" value="UniProtKB-ARBA"/>
</dbReference>
<dbReference type="FunFam" id="1.20.1070.10:FF:000058">
    <property type="entry name" value="Adhesion G protein-coupled receptor F5"/>
    <property type="match status" value="1"/>
</dbReference>